<gene>
    <name evidence="2" type="ORF">H9653_06360</name>
</gene>
<reference evidence="2 3" key="1">
    <citation type="submission" date="2020-08" db="EMBL/GenBank/DDBJ databases">
        <title>A Genomic Blueprint of the Chicken Gut Microbiome.</title>
        <authorList>
            <person name="Gilroy R."/>
            <person name="Ravi A."/>
            <person name="Getino M."/>
            <person name="Pursley I."/>
            <person name="Horton D.L."/>
            <person name="Alikhan N.-F."/>
            <person name="Baker D."/>
            <person name="Gharbi K."/>
            <person name="Hall N."/>
            <person name="Watson M."/>
            <person name="Adriaenssens E.M."/>
            <person name="Foster-Nyarko E."/>
            <person name="Jarju S."/>
            <person name="Secka A."/>
            <person name="Antonio M."/>
            <person name="Oren A."/>
            <person name="Chaudhuri R."/>
            <person name="La Ragione R.M."/>
            <person name="Hildebrand F."/>
            <person name="Pallen M.J."/>
        </authorList>
    </citation>
    <scope>NUCLEOTIDE SEQUENCE [LARGE SCALE GENOMIC DNA]</scope>
    <source>
        <strain evidence="2 3">Sa4CVA2</strain>
    </source>
</reference>
<dbReference type="Proteomes" id="UP000606724">
    <property type="component" value="Unassembled WGS sequence"/>
</dbReference>
<feature type="region of interest" description="Disordered" evidence="1">
    <location>
        <begin position="110"/>
        <end position="194"/>
    </location>
</feature>
<keyword evidence="3" id="KW-1185">Reference proteome</keyword>
<feature type="compositionally biased region" description="Basic and acidic residues" evidence="1">
    <location>
        <begin position="62"/>
        <end position="79"/>
    </location>
</feature>
<comment type="caution">
    <text evidence="2">The sequence shown here is derived from an EMBL/GenBank/DDBJ whole genome shotgun (WGS) entry which is preliminary data.</text>
</comment>
<evidence type="ECO:0000313" key="2">
    <source>
        <dbReference type="EMBL" id="MBD7947636.1"/>
    </source>
</evidence>
<sequence>MFKNLLVKPDGETHHTYINTRLLNEAIMPPRTRSLLAAAMTGILLLSGCQQQAEAPVADNSQPKEKTSVEDSQPMRKSDSAAARIEQFQPLYLAQAKSLQQRLQAEYESLQAADASDSGNDLLPDNTSAASVDNAKPSNTANPVANTTDSEQIAKSTATNSAADTDNSNSESDVSNDSEVDANATTDANINTSTEVGERDLTVLKRISLEPRKPVMLTDEQIIESYQQAIEALYQPVTTPLSAEEVDTLINIATLTPQLFEHAEIAGRLSAKSPALARLIIQHQVWEQIEAQQVMDMQQMKIDQQQEFERLMAKFNETIQGYDEQIAKYEQTLKEFQ</sequence>
<organism evidence="2 3">
    <name type="scientific">Psychrobacter communis</name>
    <dbReference type="NCBI Taxonomy" id="2762238"/>
    <lineage>
        <taxon>Bacteria</taxon>
        <taxon>Pseudomonadati</taxon>
        <taxon>Pseudomonadota</taxon>
        <taxon>Gammaproteobacteria</taxon>
        <taxon>Moraxellales</taxon>
        <taxon>Moraxellaceae</taxon>
        <taxon>Psychrobacter</taxon>
    </lineage>
</organism>
<dbReference type="RefSeq" id="WP_191691302.1">
    <property type="nucleotide sequence ID" value="NZ_JACSQR010000013.1"/>
</dbReference>
<feature type="compositionally biased region" description="Polar residues" evidence="1">
    <location>
        <begin position="125"/>
        <end position="165"/>
    </location>
</feature>
<name>A0ABR8RIK1_9GAMM</name>
<accession>A0ABR8RIK1</accession>
<feature type="region of interest" description="Disordered" evidence="1">
    <location>
        <begin position="54"/>
        <end position="80"/>
    </location>
</feature>
<evidence type="ECO:0000256" key="1">
    <source>
        <dbReference type="SAM" id="MobiDB-lite"/>
    </source>
</evidence>
<feature type="compositionally biased region" description="Polar residues" evidence="1">
    <location>
        <begin position="183"/>
        <end position="194"/>
    </location>
</feature>
<protein>
    <submittedName>
        <fullName evidence="2">Uncharacterized protein</fullName>
    </submittedName>
</protein>
<dbReference type="EMBL" id="JACSQR010000013">
    <property type="protein sequence ID" value="MBD7947636.1"/>
    <property type="molecule type" value="Genomic_DNA"/>
</dbReference>
<evidence type="ECO:0000313" key="3">
    <source>
        <dbReference type="Proteomes" id="UP000606724"/>
    </source>
</evidence>
<proteinExistence type="predicted"/>